<sequence>MVRRTRRPGERCVDVRLEARTASLVAVMAVVVGSATTAVADEQHSFSGTVYGDAGKPLDGAVVTVKAGTGDFERTGISDKSGRWTVSVPDGVYYIGFADEGRGYLAEQFDNHLETRSSSHSKTMVLSDGDISSVDAQLTRVGTISGRVMKDGQPAAGGDVRFEPQIGGDYVNAAVDDDGRFIVKDVIPGLYSATVALSRPGSQEYSRKVAVTVGSGQEVRMPDIIFPDASTSGTLQVRATSTVPRQAANFWVWSASNPVEPIRDGLGVGHPFDDLAPGRYKISTGLNDWVGGHSFFDAKNFTVKAGETTTADAVVGPQTMLMGFVRNTRRQDLLGITLLLRRADDPSTVVAPQ</sequence>
<protein>
    <submittedName>
        <fullName evidence="1">Uncharacterized protein</fullName>
    </submittedName>
</protein>
<dbReference type="SUPFAM" id="SSF49464">
    <property type="entry name" value="Carboxypeptidase regulatory domain-like"/>
    <property type="match status" value="1"/>
</dbReference>
<dbReference type="SUPFAM" id="SSF49452">
    <property type="entry name" value="Starch-binding domain-like"/>
    <property type="match status" value="1"/>
</dbReference>
<reference evidence="2" key="1">
    <citation type="submission" date="2018-01" db="EMBL/GenBank/DDBJ databases">
        <authorList>
            <person name="Li J."/>
        </authorList>
    </citation>
    <scope>NUCLEOTIDE SEQUENCE [LARGE SCALE GENOMIC DNA]</scope>
    <source>
        <strain evidence="2">592</strain>
    </source>
</reference>
<dbReference type="GO" id="GO:0030246">
    <property type="term" value="F:carbohydrate binding"/>
    <property type="evidence" value="ECO:0007669"/>
    <property type="project" value="InterPro"/>
</dbReference>
<dbReference type="EMBL" id="CP026952">
    <property type="protein sequence ID" value="AWB92126.1"/>
    <property type="molecule type" value="Genomic_DNA"/>
</dbReference>
<evidence type="ECO:0000313" key="2">
    <source>
        <dbReference type="Proteomes" id="UP000244384"/>
    </source>
</evidence>
<accession>A0A2S0WLD7</accession>
<dbReference type="KEGG" id="aez:C3E78_07900"/>
<organism evidence="1 2">
    <name type="scientific">Aeromicrobium chenweiae</name>
    <dbReference type="NCBI Taxonomy" id="2079793"/>
    <lineage>
        <taxon>Bacteria</taxon>
        <taxon>Bacillati</taxon>
        <taxon>Actinomycetota</taxon>
        <taxon>Actinomycetes</taxon>
        <taxon>Propionibacteriales</taxon>
        <taxon>Nocardioidaceae</taxon>
        <taxon>Aeromicrobium</taxon>
    </lineage>
</organism>
<keyword evidence="2" id="KW-1185">Reference proteome</keyword>
<name>A0A2S0WLD7_9ACTN</name>
<gene>
    <name evidence="1" type="ORF">C3E78_07900</name>
</gene>
<dbReference type="AlphaFoldDB" id="A0A2S0WLD7"/>
<dbReference type="InterPro" id="IPR008969">
    <property type="entry name" value="CarboxyPept-like_regulatory"/>
</dbReference>
<dbReference type="Proteomes" id="UP000244384">
    <property type="component" value="Chromosome"/>
</dbReference>
<dbReference type="InterPro" id="IPR013784">
    <property type="entry name" value="Carb-bd-like_fold"/>
</dbReference>
<proteinExistence type="predicted"/>
<dbReference type="Gene3D" id="2.60.40.1120">
    <property type="entry name" value="Carboxypeptidase-like, regulatory domain"/>
    <property type="match status" value="2"/>
</dbReference>
<accession>A0A5F2ETU7</accession>
<evidence type="ECO:0000313" key="1">
    <source>
        <dbReference type="EMBL" id="AWB92126.1"/>
    </source>
</evidence>